<dbReference type="RefSeq" id="XP_016242335.1">
    <property type="nucleotide sequence ID" value="XM_016399967.1"/>
</dbReference>
<dbReference type="AlphaFoldDB" id="A0A0D2CEZ0"/>
<dbReference type="GeneID" id="27351634"/>
<dbReference type="Proteomes" id="UP000054466">
    <property type="component" value="Unassembled WGS sequence"/>
</dbReference>
<protein>
    <submittedName>
        <fullName evidence="1">Uncharacterized protein</fullName>
    </submittedName>
</protein>
<dbReference type="HOGENOM" id="CLU_2978943_0_0_1"/>
<accession>A0A0D2CEZ0</accession>
<dbReference type="VEuPathDB" id="FungiDB:PV07_12440"/>
<name>A0A0D2CEZ0_9EURO</name>
<reference evidence="1 2" key="1">
    <citation type="submission" date="2015-01" db="EMBL/GenBank/DDBJ databases">
        <title>The Genome Sequence of Cladophialophora immunda CBS83496.</title>
        <authorList>
            <consortium name="The Broad Institute Genomics Platform"/>
            <person name="Cuomo C."/>
            <person name="de Hoog S."/>
            <person name="Gorbushina A."/>
            <person name="Stielow B."/>
            <person name="Teixiera M."/>
            <person name="Abouelleil A."/>
            <person name="Chapman S.B."/>
            <person name="Priest M."/>
            <person name="Young S.K."/>
            <person name="Wortman J."/>
            <person name="Nusbaum C."/>
            <person name="Birren B."/>
        </authorList>
    </citation>
    <scope>NUCLEOTIDE SEQUENCE [LARGE SCALE GENOMIC DNA]</scope>
    <source>
        <strain evidence="1 2">CBS 83496</strain>
    </source>
</reference>
<evidence type="ECO:0000313" key="2">
    <source>
        <dbReference type="Proteomes" id="UP000054466"/>
    </source>
</evidence>
<sequence>MSKDFYHSLLSAVREDDLVAPIIEALKQMDKGGILAFRRKADWHTTLTTDSVDADPEH</sequence>
<dbReference type="EMBL" id="KN847048">
    <property type="protein sequence ID" value="KIW22119.1"/>
    <property type="molecule type" value="Genomic_DNA"/>
</dbReference>
<proteinExistence type="predicted"/>
<organism evidence="1 2">
    <name type="scientific">Cladophialophora immunda</name>
    <dbReference type="NCBI Taxonomy" id="569365"/>
    <lineage>
        <taxon>Eukaryota</taxon>
        <taxon>Fungi</taxon>
        <taxon>Dikarya</taxon>
        <taxon>Ascomycota</taxon>
        <taxon>Pezizomycotina</taxon>
        <taxon>Eurotiomycetes</taxon>
        <taxon>Chaetothyriomycetidae</taxon>
        <taxon>Chaetothyriales</taxon>
        <taxon>Herpotrichiellaceae</taxon>
        <taxon>Cladophialophora</taxon>
    </lineage>
</organism>
<keyword evidence="2" id="KW-1185">Reference proteome</keyword>
<evidence type="ECO:0000313" key="1">
    <source>
        <dbReference type="EMBL" id="KIW22119.1"/>
    </source>
</evidence>
<gene>
    <name evidence="1" type="ORF">PV07_12440</name>
</gene>